<organism evidence="7 9">
    <name type="scientific">Methylacidiphilum kamchatkense Kam1</name>
    <dbReference type="NCBI Taxonomy" id="1202785"/>
    <lineage>
        <taxon>Bacteria</taxon>
        <taxon>Pseudomonadati</taxon>
        <taxon>Verrucomicrobiota</taxon>
        <taxon>Methylacidiphilae</taxon>
        <taxon>Methylacidiphilales</taxon>
        <taxon>Methylacidiphilaceae</taxon>
        <taxon>Methylacidiphilum (ex Ratnadevi et al. 2023)</taxon>
    </lineage>
</organism>
<feature type="transmembrane region" description="Helical" evidence="5">
    <location>
        <begin position="133"/>
        <end position="153"/>
    </location>
</feature>
<dbReference type="PANTHER" id="PTHR43359">
    <property type="entry name" value="FORMATE HYDROGENLYASE SUBUNIT 4"/>
    <property type="match status" value="1"/>
</dbReference>
<reference evidence="7" key="2">
    <citation type="journal article" date="2019" name="BMC Genomics">
        <title>Complete genome sequence analysis of the thermoacidophilic verrucomicrobial methanotroph 'Candidatus Methylacidiphilum kamchatkense' strain Kam1 and comparison with its closest relatives.</title>
        <authorList>
            <person name="Kruse T."/>
            <person name="Ratnadevi C.M."/>
            <person name="Erikstad H.A."/>
            <person name="Birkeland N.K."/>
        </authorList>
    </citation>
    <scope>NUCLEOTIDE SEQUENCE</scope>
    <source>
        <strain evidence="7">Kam1</strain>
    </source>
</reference>
<keyword evidence="7" id="KW-0456">Lyase</keyword>
<dbReference type="Pfam" id="PF00146">
    <property type="entry name" value="NADHdh"/>
    <property type="match status" value="1"/>
</dbReference>
<evidence type="ECO:0000256" key="4">
    <source>
        <dbReference type="ARBA" id="ARBA00023136"/>
    </source>
</evidence>
<dbReference type="InterPro" id="IPR052561">
    <property type="entry name" value="ComplexI_Subunit1"/>
</dbReference>
<sequence>MIKNLVFQCFDAFFLLAVSPLVIGIIRKTKARFLLKKGPSLLQPYYDLMKLFRKEVTLPDSASWLFKATPYVVFTFSWLAASLVPTFSTNLLFSRTADLIAIIALLGTARFFLSLAALDTGTSFGGLGSSRESLIASLAEPAMIMIIFTIALVAKSTDLSAISTFMISGQAGLRVSLWLALASLVLVAIAENGRIPVDNPATHLELTMIHEAMILEYSGKYLALLEAASQLKIVLYLSLIAAVFFPFGMATMVGGISSFFIGLFTYIAKIGLGALMLGFFEILVAKMRLFKIPNFLGAAFMLALLATVLLFVSRSL</sequence>
<accession>A0A0C1RUT3</accession>
<feature type="transmembrane region" description="Helical" evidence="5">
    <location>
        <begin position="259"/>
        <end position="280"/>
    </location>
</feature>
<name>A0A0C1RUT3_9BACT</name>
<feature type="transmembrane region" description="Helical" evidence="5">
    <location>
        <begin position="173"/>
        <end position="190"/>
    </location>
</feature>
<keyword evidence="3 5" id="KW-1133">Transmembrane helix</keyword>
<evidence type="ECO:0000313" key="8">
    <source>
        <dbReference type="Proteomes" id="UP000031594"/>
    </source>
</evidence>
<evidence type="ECO:0000313" key="9">
    <source>
        <dbReference type="Proteomes" id="UP000315925"/>
    </source>
</evidence>
<comment type="subcellular location">
    <subcellularLocation>
        <location evidence="1">Membrane</location>
        <topology evidence="1">Multi-pass membrane protein</topology>
    </subcellularLocation>
</comment>
<feature type="transmembrane region" description="Helical" evidence="5">
    <location>
        <begin position="99"/>
        <end position="121"/>
    </location>
</feature>
<dbReference type="AlphaFoldDB" id="A0A0C1RUT3"/>
<keyword evidence="4 5" id="KW-0472">Membrane</keyword>
<reference evidence="9" key="3">
    <citation type="submission" date="2019-03" db="EMBL/GenBank/DDBJ databases">
        <title>Complete genome of Methylacidiphilum kamchatkense Kam1.</title>
        <authorList>
            <person name="Kruse T."/>
            <person name="Murarilal Ratnadevi C."/>
            <person name="Erikstad H.-A."/>
            <person name="Birkeland N.-K."/>
        </authorList>
    </citation>
    <scope>NUCLEOTIDE SEQUENCE [LARGE SCALE GENOMIC DNA]</scope>
    <source>
        <strain evidence="9">kam1</strain>
    </source>
</reference>
<feature type="transmembrane region" description="Helical" evidence="5">
    <location>
        <begin position="6"/>
        <end position="26"/>
    </location>
</feature>
<evidence type="ECO:0000313" key="7">
    <source>
        <dbReference type="EMBL" id="QDQ41879.1"/>
    </source>
</evidence>
<dbReference type="GO" id="GO:0005886">
    <property type="term" value="C:plasma membrane"/>
    <property type="evidence" value="ECO:0007669"/>
    <property type="project" value="TreeGrafter"/>
</dbReference>
<protein>
    <submittedName>
        <fullName evidence="6 7">Formate hydrogenlyase</fullName>
    </submittedName>
</protein>
<evidence type="ECO:0000256" key="1">
    <source>
        <dbReference type="ARBA" id="ARBA00004141"/>
    </source>
</evidence>
<evidence type="ECO:0000256" key="3">
    <source>
        <dbReference type="ARBA" id="ARBA00022989"/>
    </source>
</evidence>
<dbReference type="EMBL" id="JQNX01000003">
    <property type="protein sequence ID" value="KIE58726.1"/>
    <property type="molecule type" value="Genomic_DNA"/>
</dbReference>
<dbReference type="Proteomes" id="UP000031594">
    <property type="component" value="Unassembled WGS sequence"/>
</dbReference>
<dbReference type="GO" id="GO:0016829">
    <property type="term" value="F:lyase activity"/>
    <property type="evidence" value="ECO:0007669"/>
    <property type="project" value="UniProtKB-KW"/>
</dbReference>
<evidence type="ECO:0000256" key="2">
    <source>
        <dbReference type="ARBA" id="ARBA00022692"/>
    </source>
</evidence>
<evidence type="ECO:0000256" key="5">
    <source>
        <dbReference type="SAM" id="Phobius"/>
    </source>
</evidence>
<dbReference type="InterPro" id="IPR001694">
    <property type="entry name" value="NADH_UbQ_OxRdtase_su1/FPO"/>
</dbReference>
<keyword evidence="2 5" id="KW-0812">Transmembrane</keyword>
<dbReference type="OrthoDB" id="9778499at2"/>
<dbReference type="EMBL" id="CP037899">
    <property type="protein sequence ID" value="QDQ41879.1"/>
    <property type="molecule type" value="Genomic_DNA"/>
</dbReference>
<feature type="transmembrane region" description="Helical" evidence="5">
    <location>
        <begin position="292"/>
        <end position="312"/>
    </location>
</feature>
<proteinExistence type="predicted"/>
<evidence type="ECO:0000313" key="6">
    <source>
        <dbReference type="EMBL" id="KIE58726.1"/>
    </source>
</evidence>
<dbReference type="KEGG" id="mkc:kam1_631"/>
<keyword evidence="8" id="KW-1185">Reference proteome</keyword>
<reference evidence="6 8" key="1">
    <citation type="submission" date="2014-08" db="EMBL/GenBank/DDBJ databases">
        <title>Methylacidiphilum kamchatkense strain Kam1 draft genome sequence.</title>
        <authorList>
            <person name="Birkeland N.-K."/>
            <person name="Erikstad H.A."/>
        </authorList>
    </citation>
    <scope>NUCLEOTIDE SEQUENCE [LARGE SCALE GENOMIC DNA]</scope>
    <source>
        <strain evidence="6 8">Kam1</strain>
    </source>
</reference>
<dbReference type="Proteomes" id="UP000315925">
    <property type="component" value="Chromosome"/>
</dbReference>
<dbReference type="PANTHER" id="PTHR43359:SF1">
    <property type="entry name" value="FORMATE HYDROGENLYASE SUBUNIT 4-RELATED"/>
    <property type="match status" value="1"/>
</dbReference>
<dbReference type="RefSeq" id="WP_039721189.1">
    <property type="nucleotide sequence ID" value="NZ_CP037899.1"/>
</dbReference>
<dbReference type="STRING" id="1202785.A946_04680"/>
<gene>
    <name evidence="6" type="ORF">A946_04680</name>
    <name evidence="7" type="ORF">kam1_631</name>
</gene>
<feature type="transmembrane region" description="Helical" evidence="5">
    <location>
        <begin position="71"/>
        <end position="93"/>
    </location>
</feature>
<feature type="transmembrane region" description="Helical" evidence="5">
    <location>
        <begin position="233"/>
        <end position="253"/>
    </location>
</feature>